<dbReference type="OrthoDB" id="4762736at2"/>
<evidence type="ECO:0000313" key="3">
    <source>
        <dbReference type="Proteomes" id="UP000295680"/>
    </source>
</evidence>
<accession>A0A4R2JFZ6</accession>
<evidence type="ECO:0000313" key="2">
    <source>
        <dbReference type="EMBL" id="TCO57182.1"/>
    </source>
</evidence>
<protein>
    <submittedName>
        <fullName evidence="2">Uncharacterized protein</fullName>
    </submittedName>
</protein>
<reference evidence="2 3" key="1">
    <citation type="submission" date="2019-03" db="EMBL/GenBank/DDBJ databases">
        <title>Genomic Encyclopedia of Type Strains, Phase IV (KMG-IV): sequencing the most valuable type-strain genomes for metagenomic binning, comparative biology and taxonomic classification.</title>
        <authorList>
            <person name="Goeker M."/>
        </authorList>
    </citation>
    <scope>NUCLEOTIDE SEQUENCE [LARGE SCALE GENOMIC DNA]</scope>
    <source>
        <strain evidence="2 3">DSM 45934</strain>
    </source>
</reference>
<comment type="caution">
    <text evidence="2">The sequence shown here is derived from an EMBL/GenBank/DDBJ whole genome shotgun (WGS) entry which is preliminary data.</text>
</comment>
<dbReference type="EMBL" id="SLWS01000006">
    <property type="protein sequence ID" value="TCO57182.1"/>
    <property type="molecule type" value="Genomic_DNA"/>
</dbReference>
<name>A0A4R2JFZ6_9PSEU</name>
<evidence type="ECO:0000256" key="1">
    <source>
        <dbReference type="SAM" id="MobiDB-lite"/>
    </source>
</evidence>
<dbReference type="RefSeq" id="WP_132121016.1">
    <property type="nucleotide sequence ID" value="NZ_SLWS01000006.1"/>
</dbReference>
<organism evidence="2 3">
    <name type="scientific">Actinocrispum wychmicini</name>
    <dbReference type="NCBI Taxonomy" id="1213861"/>
    <lineage>
        <taxon>Bacteria</taxon>
        <taxon>Bacillati</taxon>
        <taxon>Actinomycetota</taxon>
        <taxon>Actinomycetes</taxon>
        <taxon>Pseudonocardiales</taxon>
        <taxon>Pseudonocardiaceae</taxon>
        <taxon>Actinocrispum</taxon>
    </lineage>
</organism>
<keyword evidence="3" id="KW-1185">Reference proteome</keyword>
<dbReference type="Proteomes" id="UP000295680">
    <property type="component" value="Unassembled WGS sequence"/>
</dbReference>
<proteinExistence type="predicted"/>
<feature type="region of interest" description="Disordered" evidence="1">
    <location>
        <begin position="356"/>
        <end position="375"/>
    </location>
</feature>
<gene>
    <name evidence="2" type="ORF">EV192_106659</name>
</gene>
<dbReference type="AlphaFoldDB" id="A0A4R2JFZ6"/>
<sequence>MTYEKVAVTVKATGPDALSHVPVEVAWWNLATGDRGQFVPPHDPRLALASCDLETVEVIGYFPRLVNARQDTDGREAIRLAEALHGAVLVTTTPHADEHLLRRMYLHYLQDFERHQTMTMPQWDHVLDIGAYAAGVLGLSVVPDLDAICQATGTPLEAAQTAETDTDALGRAIVRLLELAAAAEHRHSIPLPVPARPLPVPAPEHLSAALALRLDRLAYDLVTFHYNEVTDDEAPTYSVNTALIGQQAVDVFGPIIRGLIGEVDRTNNQLRELVQSATGATTQWQARLDRIRATPPDPELHKRFSDALWSAAGADVSSDLADHLAQAAVAAVGPMLAAKDSVIGEQQQRLEQLDRELDKAHAARQSSAVEVRDPALSADTPWAELVIPPTELSVGPDTREPATLDQREVVVVGPITPEDIVAMARLVSPLKGGCPNTPGCGHPGSVHDIEDDGDPIPMCCAREGDTDCPCGQPPAGWQRAKPERYWQPGETVPAGAVAYGNNSGIVVYDDVDWINPADGIPLVEVVTATSPAASDNADTDRGTVQVDNDHLAADRTHGEVEVAG</sequence>